<dbReference type="Pfam" id="PF12833">
    <property type="entry name" value="HTH_18"/>
    <property type="match status" value="1"/>
</dbReference>
<sequence length="324" mass="37607">MLSFSIYYILYRNLCQKKEEKSIIDRINRYSDLLNRLHPESCLVWCGEWPAGRIEPNRRLYDYELVYVAGGKGYVATGEESHYCEAGSLLVIPPGVVHFSRAETRIRRWCIHFDWYGECLAQRELEHPYLFLDDEAAYREELAAAPPPPELGLVLPCHIRLGVEKREPFLELLRAFFTEVPDCPAAAVRRRGLLWEILAHTLEQPAAGALPHNINTLFFQAKCRLDREFRDPALEVGEIARSLRITPNHLLKLFRRETGMPTQDYLILRRLRHAENLLLSTRLSIGEIAEQSGFLDANYFARLFRRRHGCAPREFRSGSPPFRD</sequence>
<dbReference type="SUPFAM" id="SSF46689">
    <property type="entry name" value="Homeodomain-like"/>
    <property type="match status" value="1"/>
</dbReference>
<dbReference type="InterPro" id="IPR020449">
    <property type="entry name" value="Tscrpt_reg_AraC-type_HTH"/>
</dbReference>
<keyword evidence="1" id="KW-0805">Transcription regulation</keyword>
<organism evidence="5 6">
    <name type="scientific">Victivallis lenta</name>
    <dbReference type="NCBI Taxonomy" id="2606640"/>
    <lineage>
        <taxon>Bacteria</taxon>
        <taxon>Pseudomonadati</taxon>
        <taxon>Lentisphaerota</taxon>
        <taxon>Lentisphaeria</taxon>
        <taxon>Victivallales</taxon>
        <taxon>Victivallaceae</taxon>
        <taxon>Victivallis</taxon>
    </lineage>
</organism>
<evidence type="ECO:0000313" key="6">
    <source>
        <dbReference type="Proteomes" id="UP000435649"/>
    </source>
</evidence>
<dbReference type="InterPro" id="IPR003313">
    <property type="entry name" value="AraC-bd"/>
</dbReference>
<dbReference type="PANTHER" id="PTHR43280:SF2">
    <property type="entry name" value="HTH-TYPE TRANSCRIPTIONAL REGULATOR EXSA"/>
    <property type="match status" value="1"/>
</dbReference>
<proteinExistence type="predicted"/>
<keyword evidence="3" id="KW-0804">Transcription</keyword>
<evidence type="ECO:0000256" key="2">
    <source>
        <dbReference type="ARBA" id="ARBA00023125"/>
    </source>
</evidence>
<evidence type="ECO:0000259" key="4">
    <source>
        <dbReference type="PROSITE" id="PS01124"/>
    </source>
</evidence>
<dbReference type="GO" id="GO:0043565">
    <property type="term" value="F:sequence-specific DNA binding"/>
    <property type="evidence" value="ECO:0007669"/>
    <property type="project" value="InterPro"/>
</dbReference>
<comment type="caution">
    <text evidence="5">The sequence shown here is derived from an EMBL/GenBank/DDBJ whole genome shotgun (WGS) entry which is preliminary data.</text>
</comment>
<dbReference type="SMART" id="SM00342">
    <property type="entry name" value="HTH_ARAC"/>
    <property type="match status" value="1"/>
</dbReference>
<reference evidence="5 6" key="1">
    <citation type="submission" date="2019-08" db="EMBL/GenBank/DDBJ databases">
        <title>In-depth cultivation of the pig gut microbiome towards novel bacterial diversity and tailored functional studies.</title>
        <authorList>
            <person name="Wylensek D."/>
            <person name="Hitch T.C.A."/>
            <person name="Clavel T."/>
        </authorList>
    </citation>
    <scope>NUCLEOTIDE SEQUENCE [LARGE SCALE GENOMIC DNA]</scope>
    <source>
        <strain evidence="5 6">BBE-744-WT-12</strain>
    </source>
</reference>
<dbReference type="Proteomes" id="UP000435649">
    <property type="component" value="Unassembled WGS sequence"/>
</dbReference>
<evidence type="ECO:0000256" key="1">
    <source>
        <dbReference type="ARBA" id="ARBA00023015"/>
    </source>
</evidence>
<dbReference type="SUPFAM" id="SSF51215">
    <property type="entry name" value="Regulatory protein AraC"/>
    <property type="match status" value="1"/>
</dbReference>
<dbReference type="PANTHER" id="PTHR43280">
    <property type="entry name" value="ARAC-FAMILY TRANSCRIPTIONAL REGULATOR"/>
    <property type="match status" value="1"/>
</dbReference>
<evidence type="ECO:0000313" key="5">
    <source>
        <dbReference type="EMBL" id="MST99037.1"/>
    </source>
</evidence>
<dbReference type="PROSITE" id="PS00041">
    <property type="entry name" value="HTH_ARAC_FAMILY_1"/>
    <property type="match status" value="1"/>
</dbReference>
<dbReference type="Gene3D" id="2.60.120.10">
    <property type="entry name" value="Jelly Rolls"/>
    <property type="match status" value="1"/>
</dbReference>
<dbReference type="InterPro" id="IPR037923">
    <property type="entry name" value="HTH-like"/>
</dbReference>
<dbReference type="Pfam" id="PF02311">
    <property type="entry name" value="AraC_binding"/>
    <property type="match status" value="1"/>
</dbReference>
<dbReference type="InterPro" id="IPR018062">
    <property type="entry name" value="HTH_AraC-typ_CS"/>
</dbReference>
<dbReference type="InterPro" id="IPR018060">
    <property type="entry name" value="HTH_AraC"/>
</dbReference>
<gene>
    <name evidence="5" type="ORF">FYJ85_18540</name>
</gene>
<keyword evidence="6" id="KW-1185">Reference proteome</keyword>
<dbReference type="InterPro" id="IPR009057">
    <property type="entry name" value="Homeodomain-like_sf"/>
</dbReference>
<protein>
    <submittedName>
        <fullName evidence="5">AraC family transcriptional regulator</fullName>
    </submittedName>
</protein>
<dbReference type="RefSeq" id="WP_154420142.1">
    <property type="nucleotide sequence ID" value="NZ_VUNS01000028.1"/>
</dbReference>
<dbReference type="Gene3D" id="1.10.10.60">
    <property type="entry name" value="Homeodomain-like"/>
    <property type="match status" value="2"/>
</dbReference>
<dbReference type="AlphaFoldDB" id="A0A844G5H0"/>
<evidence type="ECO:0000256" key="3">
    <source>
        <dbReference type="ARBA" id="ARBA00023163"/>
    </source>
</evidence>
<accession>A0A844G5H0</accession>
<feature type="domain" description="HTH araC/xylS-type" evidence="4">
    <location>
        <begin position="219"/>
        <end position="318"/>
    </location>
</feature>
<dbReference type="PRINTS" id="PR00032">
    <property type="entry name" value="HTHARAC"/>
</dbReference>
<dbReference type="InterPro" id="IPR014710">
    <property type="entry name" value="RmlC-like_jellyroll"/>
</dbReference>
<dbReference type="GO" id="GO:0003700">
    <property type="term" value="F:DNA-binding transcription factor activity"/>
    <property type="evidence" value="ECO:0007669"/>
    <property type="project" value="InterPro"/>
</dbReference>
<dbReference type="EMBL" id="VUNS01000028">
    <property type="protein sequence ID" value="MST99037.1"/>
    <property type="molecule type" value="Genomic_DNA"/>
</dbReference>
<name>A0A844G5H0_9BACT</name>
<keyword evidence="2" id="KW-0238">DNA-binding</keyword>
<dbReference type="PROSITE" id="PS01124">
    <property type="entry name" value="HTH_ARAC_FAMILY_2"/>
    <property type="match status" value="1"/>
</dbReference>